<gene>
    <name evidence="2" type="ORF">C7B47_03130</name>
</gene>
<keyword evidence="1" id="KW-0812">Transmembrane</keyword>
<evidence type="ECO:0000313" key="2">
    <source>
        <dbReference type="EMBL" id="PSR28957.1"/>
    </source>
</evidence>
<feature type="transmembrane region" description="Helical" evidence="1">
    <location>
        <begin position="181"/>
        <end position="203"/>
    </location>
</feature>
<dbReference type="Pfam" id="PF09852">
    <property type="entry name" value="DUF2079"/>
    <property type="match status" value="1"/>
</dbReference>
<feature type="transmembrane region" description="Helical" evidence="1">
    <location>
        <begin position="89"/>
        <end position="115"/>
    </location>
</feature>
<protein>
    <recommendedName>
        <fullName evidence="4">DUF2079 domain-containing protein</fullName>
    </recommendedName>
</protein>
<dbReference type="EMBL" id="PXYX01000004">
    <property type="protein sequence ID" value="PSR28957.1"/>
    <property type="molecule type" value="Genomic_DNA"/>
</dbReference>
<accession>A0A2T2X394</accession>
<proteinExistence type="predicted"/>
<keyword evidence="1" id="KW-1133">Transmembrane helix</keyword>
<feature type="transmembrane region" description="Helical" evidence="1">
    <location>
        <begin position="278"/>
        <end position="296"/>
    </location>
</feature>
<dbReference type="Proteomes" id="UP000242705">
    <property type="component" value="Unassembled WGS sequence"/>
</dbReference>
<reference evidence="2 3" key="1">
    <citation type="journal article" date="2014" name="BMC Genomics">
        <title>Comparison of environmental and isolate Sulfobacillus genomes reveals diverse carbon, sulfur, nitrogen, and hydrogen metabolisms.</title>
        <authorList>
            <person name="Justice N.B."/>
            <person name="Norman A."/>
            <person name="Brown C.T."/>
            <person name="Singh A."/>
            <person name="Thomas B.C."/>
            <person name="Banfield J.F."/>
        </authorList>
    </citation>
    <scope>NUCLEOTIDE SEQUENCE [LARGE SCALE GENOMIC DNA]</scope>
    <source>
        <strain evidence="2">AMDSBA5</strain>
    </source>
</reference>
<dbReference type="InterPro" id="IPR018650">
    <property type="entry name" value="STSV1_Orf64"/>
</dbReference>
<sequence>MTESVWIKPEVENRDAQYFGVGLYSRIFAYVAIVLSAQIFRWSLYVAHGFDLGFYQQALAAWVHEGIHATSTYFPGPVLRHNDAWLMIFLAYPATWLGTGFLFFIETLGVALGYIPLAKLAKLWDLSPASLIVIGGLYLLNPLLIAGNLYDFHMSLLAIPVLLWSFVLAQESQVGAFTLTLLLFTGFGIHGTLVMALFTLVLLLQKDRRFALVTFSVLIVWFLVLHLGFDLSWARWLLPSVYPLNFHISLRTVLYSIWVIAPFLLVATLILRHKAFYLSPYWIMALIGLSIHLFSSNLAQSSPFDQDSAWLVPFLLWAVMDTLRHFLRVTWSKKAHGSINAVLLGMIALMALDFYHSAWRVRPQNTAALTKALAHVSLHQEIYAQNNVLPHLGMTPYAVPLSRLNPSHLAYGAQVIWDTQFSDHTTSAKVYAFLHTLSHSPKADIVFQDAGVIVFKITARH</sequence>
<feature type="transmembrane region" description="Helical" evidence="1">
    <location>
        <begin position="339"/>
        <end position="359"/>
    </location>
</feature>
<dbReference type="AlphaFoldDB" id="A0A2T2X394"/>
<feature type="transmembrane region" description="Helical" evidence="1">
    <location>
        <begin position="308"/>
        <end position="327"/>
    </location>
</feature>
<evidence type="ECO:0008006" key="4">
    <source>
        <dbReference type="Google" id="ProtNLM"/>
    </source>
</evidence>
<evidence type="ECO:0000313" key="3">
    <source>
        <dbReference type="Proteomes" id="UP000242705"/>
    </source>
</evidence>
<name>A0A2T2X394_SULTH</name>
<comment type="caution">
    <text evidence="2">The sequence shown here is derived from an EMBL/GenBank/DDBJ whole genome shotgun (WGS) entry which is preliminary data.</text>
</comment>
<feature type="transmembrane region" description="Helical" evidence="1">
    <location>
        <begin position="121"/>
        <end position="140"/>
    </location>
</feature>
<feature type="transmembrane region" description="Helical" evidence="1">
    <location>
        <begin position="27"/>
        <end position="47"/>
    </location>
</feature>
<organism evidence="2 3">
    <name type="scientific">Sulfobacillus thermosulfidooxidans</name>
    <dbReference type="NCBI Taxonomy" id="28034"/>
    <lineage>
        <taxon>Bacteria</taxon>
        <taxon>Bacillati</taxon>
        <taxon>Bacillota</taxon>
        <taxon>Clostridia</taxon>
        <taxon>Eubacteriales</taxon>
        <taxon>Clostridiales Family XVII. Incertae Sedis</taxon>
        <taxon>Sulfobacillus</taxon>
    </lineage>
</organism>
<feature type="transmembrane region" description="Helical" evidence="1">
    <location>
        <begin position="210"/>
        <end position="229"/>
    </location>
</feature>
<evidence type="ECO:0000256" key="1">
    <source>
        <dbReference type="SAM" id="Phobius"/>
    </source>
</evidence>
<feature type="transmembrane region" description="Helical" evidence="1">
    <location>
        <begin position="249"/>
        <end position="271"/>
    </location>
</feature>
<keyword evidence="1" id="KW-0472">Membrane</keyword>